<dbReference type="PANTHER" id="PTHR10605:SF56">
    <property type="entry name" value="BIFUNCTIONAL HEPARAN SULFATE N-DEACETYLASE_N-SULFOTRANSFERASE"/>
    <property type="match status" value="1"/>
</dbReference>
<dbReference type="EMBL" id="JAEQBW010000008">
    <property type="protein sequence ID" value="MBK6266523.1"/>
    <property type="molecule type" value="Genomic_DNA"/>
</dbReference>
<dbReference type="Proteomes" id="UP000611723">
    <property type="component" value="Unassembled WGS sequence"/>
</dbReference>
<sequence length="311" mass="36466">MQKKHSLLPDFLIIGAGKSGTTSVDNYLKQHPSIFISSRKEPNFFGYELNTAEDFKGMPQLNHYNNSITDLNQYLQLFEPARENQLKGETSNTYMYHEAAPDRILHHIPKVKLIAILRQPAERLYSRFLHLARENRLPTENFSDCLDKNTVWWTRNDLIKEGFYGKYLSKYYKRFDKSQIKVFIFEELKNGPEKMMAEIFDFLGVDSSFELDFSVEYNQSGFIKNKKFDSVFGSNGLINKTAKTLLPNKLIHLLRKNVTVQKNLQTIRSKNLHKPKLEKELKKQITNNIYLDDIKLLEKVTGKDLSHWYKD</sequence>
<evidence type="ECO:0000256" key="1">
    <source>
        <dbReference type="ARBA" id="ARBA00022679"/>
    </source>
</evidence>
<dbReference type="InterPro" id="IPR027417">
    <property type="entry name" value="P-loop_NTPase"/>
</dbReference>
<dbReference type="Pfam" id="PF13469">
    <property type="entry name" value="Sulfotransfer_3"/>
    <property type="match status" value="1"/>
</dbReference>
<dbReference type="SUPFAM" id="SSF52540">
    <property type="entry name" value="P-loop containing nucleoside triphosphate hydrolases"/>
    <property type="match status" value="1"/>
</dbReference>
<dbReference type="GO" id="GO:0008146">
    <property type="term" value="F:sulfotransferase activity"/>
    <property type="evidence" value="ECO:0007669"/>
    <property type="project" value="InterPro"/>
</dbReference>
<keyword evidence="1" id="KW-0808">Transferase</keyword>
<protein>
    <submittedName>
        <fullName evidence="2">Sulfotransferase</fullName>
    </submittedName>
</protein>
<evidence type="ECO:0000313" key="3">
    <source>
        <dbReference type="Proteomes" id="UP000611723"/>
    </source>
</evidence>
<evidence type="ECO:0000313" key="2">
    <source>
        <dbReference type="EMBL" id="MBK6266523.1"/>
    </source>
</evidence>
<dbReference type="Gene3D" id="3.40.50.300">
    <property type="entry name" value="P-loop containing nucleotide triphosphate hydrolases"/>
    <property type="match status" value="1"/>
</dbReference>
<organism evidence="2 3">
    <name type="scientific">Marivirga aurantiaca</name>
    <dbReference type="NCBI Taxonomy" id="2802615"/>
    <lineage>
        <taxon>Bacteria</taxon>
        <taxon>Pseudomonadati</taxon>
        <taxon>Bacteroidota</taxon>
        <taxon>Cytophagia</taxon>
        <taxon>Cytophagales</taxon>
        <taxon>Marivirgaceae</taxon>
        <taxon>Marivirga</taxon>
    </lineage>
</organism>
<dbReference type="AlphaFoldDB" id="A0A934X096"/>
<dbReference type="PANTHER" id="PTHR10605">
    <property type="entry name" value="HEPARAN SULFATE SULFOTRANSFERASE"/>
    <property type="match status" value="1"/>
</dbReference>
<proteinExistence type="predicted"/>
<keyword evidence="3" id="KW-1185">Reference proteome</keyword>
<dbReference type="RefSeq" id="WP_201432204.1">
    <property type="nucleotide sequence ID" value="NZ_JAEQBW010000008.1"/>
</dbReference>
<gene>
    <name evidence="2" type="ORF">JKA74_15870</name>
</gene>
<name>A0A934X096_9BACT</name>
<comment type="caution">
    <text evidence="2">The sequence shown here is derived from an EMBL/GenBank/DDBJ whole genome shotgun (WGS) entry which is preliminary data.</text>
</comment>
<reference evidence="2" key="1">
    <citation type="submission" date="2021-01" db="EMBL/GenBank/DDBJ databases">
        <title>Marivirga aurantiaca sp. nov., isolated from intertidal surface sediments.</title>
        <authorList>
            <person name="Zhang M."/>
        </authorList>
    </citation>
    <scope>NUCLEOTIDE SEQUENCE</scope>
    <source>
        <strain evidence="2">S37H4</strain>
    </source>
</reference>
<dbReference type="InterPro" id="IPR037359">
    <property type="entry name" value="NST/OST"/>
</dbReference>
<accession>A0A934X096</accession>